<feature type="compositionally biased region" description="Basic and acidic residues" evidence="10">
    <location>
        <begin position="422"/>
        <end position="435"/>
    </location>
</feature>
<dbReference type="InterPro" id="IPR000795">
    <property type="entry name" value="T_Tr_GTP-bd_dom"/>
</dbReference>
<dbReference type="InterPro" id="IPR015760">
    <property type="entry name" value="TIF_IF2"/>
</dbReference>
<comment type="subcellular location">
    <subcellularLocation>
        <location evidence="8">Cytoplasm</location>
    </subcellularLocation>
</comment>
<evidence type="ECO:0000256" key="1">
    <source>
        <dbReference type="ARBA" id="ARBA00007733"/>
    </source>
</evidence>
<dbReference type="NCBIfam" id="TIGR00487">
    <property type="entry name" value="IF-2"/>
    <property type="match status" value="1"/>
</dbReference>
<keyword evidence="4 8" id="KW-0547">Nucleotide-binding</keyword>
<comment type="caution">
    <text evidence="12">The sequence shown here is derived from an EMBL/GenBank/DDBJ whole genome shotgun (WGS) entry which is preliminary data.</text>
</comment>
<dbReference type="PROSITE" id="PS01176">
    <property type="entry name" value="IF2"/>
    <property type="match status" value="1"/>
</dbReference>
<dbReference type="GO" id="GO:0005525">
    <property type="term" value="F:GTP binding"/>
    <property type="evidence" value="ECO:0007669"/>
    <property type="project" value="UniProtKB-KW"/>
</dbReference>
<evidence type="ECO:0000256" key="7">
    <source>
        <dbReference type="ARBA" id="ARBA00025162"/>
    </source>
</evidence>
<evidence type="ECO:0000259" key="11">
    <source>
        <dbReference type="PROSITE" id="PS51722"/>
    </source>
</evidence>
<accession>A0A552ERX2</accession>
<dbReference type="HAMAP" id="MF_00100_B">
    <property type="entry name" value="IF_2_B"/>
    <property type="match status" value="1"/>
</dbReference>
<dbReference type="Pfam" id="PF00009">
    <property type="entry name" value="GTP_EFTU"/>
    <property type="match status" value="1"/>
</dbReference>
<dbReference type="CDD" id="cd01887">
    <property type="entry name" value="IF2_eIF5B"/>
    <property type="match status" value="1"/>
</dbReference>
<dbReference type="GO" id="GO:0003743">
    <property type="term" value="F:translation initiation factor activity"/>
    <property type="evidence" value="ECO:0007669"/>
    <property type="project" value="UniProtKB-UniRule"/>
</dbReference>
<evidence type="ECO:0000313" key="13">
    <source>
        <dbReference type="Proteomes" id="UP000317708"/>
    </source>
</evidence>
<evidence type="ECO:0000256" key="10">
    <source>
        <dbReference type="SAM" id="MobiDB-lite"/>
    </source>
</evidence>
<protein>
    <recommendedName>
        <fullName evidence="2 8">Translation initiation factor IF-2</fullName>
    </recommendedName>
</protein>
<dbReference type="Pfam" id="PF22042">
    <property type="entry name" value="EF-G_D2"/>
    <property type="match status" value="1"/>
</dbReference>
<dbReference type="InterPro" id="IPR000178">
    <property type="entry name" value="TF_IF2_bacterial-like"/>
</dbReference>
<dbReference type="InterPro" id="IPR009000">
    <property type="entry name" value="Transl_B-barrel_sf"/>
</dbReference>
<feature type="compositionally biased region" description="Low complexity" evidence="10">
    <location>
        <begin position="394"/>
        <end position="406"/>
    </location>
</feature>
<dbReference type="GO" id="GO:0005829">
    <property type="term" value="C:cytosol"/>
    <property type="evidence" value="ECO:0007669"/>
    <property type="project" value="TreeGrafter"/>
</dbReference>
<dbReference type="Proteomes" id="UP000317708">
    <property type="component" value="Unassembled WGS sequence"/>
</dbReference>
<evidence type="ECO:0000256" key="3">
    <source>
        <dbReference type="ARBA" id="ARBA00022540"/>
    </source>
</evidence>
<feature type="compositionally biased region" description="Pro residues" evidence="10">
    <location>
        <begin position="170"/>
        <end position="180"/>
    </location>
</feature>
<dbReference type="PROSITE" id="PS51722">
    <property type="entry name" value="G_TR_2"/>
    <property type="match status" value="1"/>
</dbReference>
<evidence type="ECO:0000256" key="8">
    <source>
        <dbReference type="HAMAP-Rule" id="MF_00100"/>
    </source>
</evidence>
<feature type="region of interest" description="Disordered" evidence="10">
    <location>
        <begin position="379"/>
        <end position="438"/>
    </location>
</feature>
<feature type="compositionally biased region" description="Polar residues" evidence="10">
    <location>
        <begin position="145"/>
        <end position="155"/>
    </location>
</feature>
<dbReference type="SUPFAM" id="SSF52540">
    <property type="entry name" value="P-loop containing nucleoside triphosphate hydrolases"/>
    <property type="match status" value="1"/>
</dbReference>
<feature type="compositionally biased region" description="Basic and acidic residues" evidence="10">
    <location>
        <begin position="215"/>
        <end position="228"/>
    </location>
</feature>
<feature type="compositionally biased region" description="Basic and acidic residues" evidence="10">
    <location>
        <begin position="242"/>
        <end position="274"/>
    </location>
</feature>
<dbReference type="FunFam" id="2.40.30.10:FF:000008">
    <property type="entry name" value="Translation initiation factor IF-2"/>
    <property type="match status" value="1"/>
</dbReference>
<dbReference type="InterPro" id="IPR053905">
    <property type="entry name" value="EF-G-like_DII"/>
</dbReference>
<sequence>MSNAKVRIYDLSKELNLDNKDILDICDQLNIEYKSHSSTISEEDAQRIKAIAAKGVISSTSKNSTGQRESAIPAEEKKQKILALHKHNRPETGEEGEIYPGPAGSSAKPTLINPPRPPVKPLVAAPGRDGAAEKTPPTAAEMPFQSASVKETPTETPLVPEVSLTLIAPPNRPSLTPKPRPGSTSGRPEPRSKNAPGGNDSPPYPLRLGSGQAELSRRGGEKRERGESENLPSPEGRVSLAKPEKPTLNRKPDGKSPKLAEPAREVRETVELKRPVRPGLPTKISATGEQEADTTKKSGVDGTEIDTDTGLLGADGLKKLKRPTMPPRMAKKSSWEEEEEEEKKAAKTAKTAGKNKRRTQALFEDDDDLESELSGLINSPSFTLSTARPPKPPSAKATTPSTPTAVKVKRPSKPTAHTGSSKSERQEPQEEKRPESIVITGSLTVRDLSELMKVPETEIIRTLFFKGMAVNITQTLDVDTIEMIARDFEMAVETPSTQSAAIKTTEMIDVSDWESLQRRPPVVTIMGHVDHGKTTLLDSIRKTKVAQGEAGGITQHIGAYHVDVEHNGKPEQIVFLDTPGHEAFTAMRARGARVTDIAVLVVAADDGVQPQTKEAISHARAAEVPIVVAINKVDKPSANPDRIKQELTEQGLVAEDWGGETIMVPVSALRGENLDNLLEMILLVAEVEELVANPDRLAKGTVIEANLDRTKGPVATLLVQNGTLRVGDSIVAGSVFGKIRAMIDDRGQKVEAATPSFAVEILGLSDVPAAGDEFDVYESEKEARSIADQRAIEQRNTRLQQALSSRRVSLSTLSIQAQEGQLKELNLILKADVQGSVEAILGALKQLPQNEVQIRVLLASPGEITETDVDLAAASGAVVVGFNTTLASGARASADREGVDIRDYNIIYKLLDDIQGAMEGLLDPEEVEEHLGFAEVRAVFTVGRGAVAGCYVQSGKLVRNRFLRVRRGKEIVYQGVLDSLKRMKEDAREVATGFECGVGISKFNDWKEGDIIEAYEMVMKRRTLSS</sequence>
<dbReference type="PANTHER" id="PTHR43381">
    <property type="entry name" value="TRANSLATION INITIATION FACTOR IF-2-RELATED"/>
    <property type="match status" value="1"/>
</dbReference>
<keyword evidence="8" id="KW-0963">Cytoplasm</keyword>
<feature type="binding site" evidence="8">
    <location>
        <begin position="527"/>
        <end position="534"/>
    </location>
    <ligand>
        <name>GTP</name>
        <dbReference type="ChEBI" id="CHEBI:37565"/>
    </ligand>
</feature>
<comment type="function">
    <text evidence="7 8 9">One of the essential components for the initiation of protein synthesis. Protects formylmethionyl-tRNA from spontaneous hydrolysis and promotes its binding to the 30S ribosomal subunits. Also involved in the hydrolysis of GTP during the formation of the 70S ribosomal complex.</text>
</comment>
<dbReference type="SUPFAM" id="SSF52156">
    <property type="entry name" value="Initiation factor IF2/eIF5b, domain 3"/>
    <property type="match status" value="1"/>
</dbReference>
<dbReference type="CDD" id="cd03702">
    <property type="entry name" value="IF2_mtIF2_II"/>
    <property type="match status" value="1"/>
</dbReference>
<dbReference type="Gene3D" id="3.40.50.10050">
    <property type="entry name" value="Translation initiation factor IF- 2, domain 3"/>
    <property type="match status" value="1"/>
</dbReference>
<dbReference type="Gene3D" id="2.40.30.10">
    <property type="entry name" value="Translation factors"/>
    <property type="match status" value="2"/>
</dbReference>
<evidence type="ECO:0000256" key="9">
    <source>
        <dbReference type="RuleBase" id="RU000644"/>
    </source>
</evidence>
<gene>
    <name evidence="8" type="primary">infB</name>
    <name evidence="12" type="ORF">EWV92_10735</name>
</gene>
<comment type="caution">
    <text evidence="8">Lacks conserved residue(s) required for the propagation of feature annotation.</text>
</comment>
<reference evidence="12 13" key="1">
    <citation type="submission" date="2019-01" db="EMBL/GenBank/DDBJ databases">
        <title>Coherence of Microcystis species and biogeography revealed through population genomics.</title>
        <authorList>
            <person name="Perez-Carrascal O.M."/>
            <person name="Terrat Y."/>
            <person name="Giani A."/>
            <person name="Fortin N."/>
            <person name="Tromas N."/>
            <person name="Shapiro B.J."/>
        </authorList>
    </citation>
    <scope>NUCLEOTIDE SEQUENCE [LARGE SCALE GENOMIC DNA]</scope>
    <source>
        <strain evidence="12">Ma_MB_S_20031200_S102</strain>
    </source>
</reference>
<name>A0A552ERX2_MICAE</name>
<proteinExistence type="inferred from homology"/>
<evidence type="ECO:0000256" key="4">
    <source>
        <dbReference type="ARBA" id="ARBA00022741"/>
    </source>
</evidence>
<dbReference type="InterPro" id="IPR006847">
    <property type="entry name" value="IF2_N"/>
</dbReference>
<evidence type="ECO:0000256" key="6">
    <source>
        <dbReference type="ARBA" id="ARBA00023134"/>
    </source>
</evidence>
<dbReference type="FunFam" id="3.40.50.300:FF:000019">
    <property type="entry name" value="Translation initiation factor IF-2"/>
    <property type="match status" value="1"/>
</dbReference>
<keyword evidence="3 8" id="KW-0396">Initiation factor</keyword>
<dbReference type="InterPro" id="IPR005225">
    <property type="entry name" value="Small_GTP-bd"/>
</dbReference>
<dbReference type="InterPro" id="IPR023115">
    <property type="entry name" value="TIF_IF2_dom3"/>
</dbReference>
<keyword evidence="6 8" id="KW-0342">GTP-binding</keyword>
<evidence type="ECO:0000256" key="2">
    <source>
        <dbReference type="ARBA" id="ARBA00020675"/>
    </source>
</evidence>
<dbReference type="Gene3D" id="3.40.50.300">
    <property type="entry name" value="P-loop containing nucleotide triphosphate hydrolases"/>
    <property type="match status" value="1"/>
</dbReference>
<dbReference type="FunFam" id="3.40.50.10050:FF:000001">
    <property type="entry name" value="Translation initiation factor IF-2"/>
    <property type="match status" value="1"/>
</dbReference>
<dbReference type="NCBIfam" id="TIGR00231">
    <property type="entry name" value="small_GTP"/>
    <property type="match status" value="1"/>
</dbReference>
<keyword evidence="5 8" id="KW-0648">Protein biosynthesis</keyword>
<evidence type="ECO:0000313" key="12">
    <source>
        <dbReference type="EMBL" id="TRU37209.1"/>
    </source>
</evidence>
<feature type="region of interest" description="Disordered" evidence="10">
    <location>
        <begin position="58"/>
        <end position="367"/>
    </location>
</feature>
<feature type="binding site" evidence="8">
    <location>
        <begin position="577"/>
        <end position="581"/>
    </location>
    <ligand>
        <name>GTP</name>
        <dbReference type="ChEBI" id="CHEBI:37565"/>
    </ligand>
</feature>
<dbReference type="PANTHER" id="PTHR43381:SF5">
    <property type="entry name" value="TR-TYPE G DOMAIN-CONTAINING PROTEIN"/>
    <property type="match status" value="1"/>
</dbReference>
<dbReference type="InterPro" id="IPR027417">
    <property type="entry name" value="P-loop_NTPase"/>
</dbReference>
<dbReference type="Pfam" id="PF11987">
    <property type="entry name" value="IF-2"/>
    <property type="match status" value="1"/>
</dbReference>
<dbReference type="AlphaFoldDB" id="A0A552ERX2"/>
<dbReference type="SUPFAM" id="SSF50447">
    <property type="entry name" value="Translation proteins"/>
    <property type="match status" value="2"/>
</dbReference>
<dbReference type="Gene3D" id="1.10.10.2480">
    <property type="match status" value="1"/>
</dbReference>
<dbReference type="GO" id="GO:0003924">
    <property type="term" value="F:GTPase activity"/>
    <property type="evidence" value="ECO:0007669"/>
    <property type="project" value="UniProtKB-UniRule"/>
</dbReference>
<feature type="compositionally biased region" description="Polar residues" evidence="10">
    <location>
        <begin position="58"/>
        <end position="68"/>
    </location>
</feature>
<dbReference type="PRINTS" id="PR00315">
    <property type="entry name" value="ELONGATNFCT"/>
</dbReference>
<dbReference type="InterPro" id="IPR036925">
    <property type="entry name" value="TIF_IF2_dom3_sf"/>
</dbReference>
<dbReference type="InterPro" id="IPR044145">
    <property type="entry name" value="IF2_II"/>
</dbReference>
<feature type="binding site" evidence="8">
    <location>
        <begin position="631"/>
        <end position="634"/>
    </location>
    <ligand>
        <name>GTP</name>
        <dbReference type="ChEBI" id="CHEBI:37565"/>
    </ligand>
</feature>
<comment type="similarity">
    <text evidence="1 8 9">Belongs to the TRAFAC class translation factor GTPase superfamily. Classic translation factor GTPase family. IF-2 subfamily.</text>
</comment>
<evidence type="ECO:0000256" key="5">
    <source>
        <dbReference type="ARBA" id="ARBA00022917"/>
    </source>
</evidence>
<feature type="domain" description="Tr-type G" evidence="11">
    <location>
        <begin position="518"/>
        <end position="691"/>
    </location>
</feature>
<dbReference type="CDD" id="cd03692">
    <property type="entry name" value="mtIF2_IVc"/>
    <property type="match status" value="1"/>
</dbReference>
<organism evidence="12 13">
    <name type="scientific">Microcystis aeruginosa Ma_MB_S_20031200_S102</name>
    <dbReference type="NCBI Taxonomy" id="2486254"/>
    <lineage>
        <taxon>Bacteria</taxon>
        <taxon>Bacillati</taxon>
        <taxon>Cyanobacteriota</taxon>
        <taxon>Cyanophyceae</taxon>
        <taxon>Oscillatoriophycideae</taxon>
        <taxon>Chroococcales</taxon>
        <taxon>Microcystaceae</taxon>
        <taxon>Microcystis</taxon>
    </lineage>
</organism>
<dbReference type="Pfam" id="PF04760">
    <property type="entry name" value="IF2_N"/>
    <property type="match status" value="2"/>
</dbReference>
<dbReference type="FunFam" id="2.40.30.10:FF:000007">
    <property type="entry name" value="Translation initiation factor IF-2"/>
    <property type="match status" value="1"/>
</dbReference>
<dbReference type="EMBL" id="SFBI01000093">
    <property type="protein sequence ID" value="TRU37209.1"/>
    <property type="molecule type" value="Genomic_DNA"/>
</dbReference>